<accession>A0ABD2QFM9</accession>
<dbReference type="PANTHER" id="PTHR10555">
    <property type="entry name" value="SORTING NEXIN"/>
    <property type="match status" value="1"/>
</dbReference>
<feature type="domain" description="PX" evidence="3">
    <location>
        <begin position="83"/>
        <end position="211"/>
    </location>
</feature>
<dbReference type="SMART" id="SM00312">
    <property type="entry name" value="PX"/>
    <property type="match status" value="1"/>
</dbReference>
<name>A0ABD2QFM9_9PLAT</name>
<dbReference type="Proteomes" id="UP001626550">
    <property type="component" value="Unassembled WGS sequence"/>
</dbReference>
<evidence type="ECO:0000256" key="2">
    <source>
        <dbReference type="SAM" id="MobiDB-lite"/>
    </source>
</evidence>
<dbReference type="PROSITE" id="PS50195">
    <property type="entry name" value="PX"/>
    <property type="match status" value="1"/>
</dbReference>
<reference evidence="4 5" key="1">
    <citation type="submission" date="2024-11" db="EMBL/GenBank/DDBJ databases">
        <title>Adaptive evolution of stress response genes in parasites aligns with host niche diversity.</title>
        <authorList>
            <person name="Hahn C."/>
            <person name="Resl P."/>
        </authorList>
    </citation>
    <scope>NUCLEOTIDE SEQUENCE [LARGE SCALE GENOMIC DNA]</scope>
    <source>
        <strain evidence="4">EGGRZ-B1_66</strain>
        <tissue evidence="4">Body</tissue>
    </source>
</reference>
<dbReference type="InterPro" id="IPR001683">
    <property type="entry name" value="PX_dom"/>
</dbReference>
<evidence type="ECO:0000259" key="3">
    <source>
        <dbReference type="PROSITE" id="PS50195"/>
    </source>
</evidence>
<keyword evidence="5" id="KW-1185">Reference proteome</keyword>
<proteinExistence type="inferred from homology"/>
<dbReference type="SUPFAM" id="SSF64268">
    <property type="entry name" value="PX domain"/>
    <property type="match status" value="1"/>
</dbReference>
<dbReference type="PANTHER" id="PTHR10555:SF170">
    <property type="entry name" value="FI18122P1"/>
    <property type="match status" value="1"/>
</dbReference>
<dbReference type="InterPro" id="IPR036871">
    <property type="entry name" value="PX_dom_sf"/>
</dbReference>
<protein>
    <submittedName>
        <fullName evidence="4">Sorting nexin-2</fullName>
    </submittedName>
</protein>
<sequence length="466" mass="53289">MDNESEINSEQNNPVDTVSNIHSDAAELDVERSKKELQDNQEVVKVPLGQNELEQSMESSFSGKLTWNLRQADQPVVSRELTGSINVEIKGFDKIGDGMGAYVLFTIITTTDIPVFRSKELIVKRRFSDFLGLYQKLLDAYSPKGILVPPPPDKQNLDSNKYKIVKDSFKENEFLEQRRVALLHFLENLIRHPNLRTDPILREFLEFEGTLQKATNTQAISSSTASKFLKTVGDAFSRLSTQSDDSDEYFFEKTQQLNALERQFTRIMHSFNSLAANQSELSCAVVALTVSLEQLSTVEQENHLAVDLKGLSDVYSVIGKHEAVRAQAESVYLCEMSRSIVATIQAAKMLLEERSKAFRRWKETEESLGAKRAQKMKLELSGRIDSEKSNFLQAQIQVIEQNSEECKTKFNAMCKTMKEEFKRFELHRFYDLRASMLSYLEVLLSVEQKNEEAWENYLQRLRSGTL</sequence>
<organism evidence="4 5">
    <name type="scientific">Cichlidogyrus casuarinus</name>
    <dbReference type="NCBI Taxonomy" id="1844966"/>
    <lineage>
        <taxon>Eukaryota</taxon>
        <taxon>Metazoa</taxon>
        <taxon>Spiralia</taxon>
        <taxon>Lophotrochozoa</taxon>
        <taxon>Platyhelminthes</taxon>
        <taxon>Monogenea</taxon>
        <taxon>Monopisthocotylea</taxon>
        <taxon>Dactylogyridea</taxon>
        <taxon>Ancyrocephalidae</taxon>
        <taxon>Cichlidogyrus</taxon>
    </lineage>
</organism>
<feature type="region of interest" description="Disordered" evidence="2">
    <location>
        <begin position="1"/>
        <end position="23"/>
    </location>
</feature>
<dbReference type="Pfam" id="PF09325">
    <property type="entry name" value="Vps5"/>
    <property type="match status" value="1"/>
</dbReference>
<gene>
    <name evidence="4" type="primary">SNX2</name>
    <name evidence="4" type="ORF">Ciccas_003056</name>
</gene>
<dbReference type="InterPro" id="IPR027267">
    <property type="entry name" value="AH/BAR_dom_sf"/>
</dbReference>
<dbReference type="EMBL" id="JBJKFK010000263">
    <property type="protein sequence ID" value="KAL3318275.1"/>
    <property type="molecule type" value="Genomic_DNA"/>
</dbReference>
<dbReference type="Gene3D" id="3.30.1520.10">
    <property type="entry name" value="Phox-like domain"/>
    <property type="match status" value="1"/>
</dbReference>
<dbReference type="Gene3D" id="1.20.1270.60">
    <property type="entry name" value="Arfaptin homology (AH) domain/BAR domain"/>
    <property type="match status" value="1"/>
</dbReference>
<dbReference type="AlphaFoldDB" id="A0ABD2QFM9"/>
<evidence type="ECO:0000313" key="5">
    <source>
        <dbReference type="Proteomes" id="UP001626550"/>
    </source>
</evidence>
<dbReference type="Pfam" id="PF00787">
    <property type="entry name" value="PX"/>
    <property type="match status" value="1"/>
</dbReference>
<feature type="compositionally biased region" description="Polar residues" evidence="2">
    <location>
        <begin position="8"/>
        <end position="22"/>
    </location>
</feature>
<comment type="similarity">
    <text evidence="1">Belongs to the sorting nexin family.</text>
</comment>
<comment type="caution">
    <text evidence="4">The sequence shown here is derived from an EMBL/GenBank/DDBJ whole genome shotgun (WGS) entry which is preliminary data.</text>
</comment>
<dbReference type="InterPro" id="IPR015404">
    <property type="entry name" value="Vps5_C"/>
</dbReference>
<evidence type="ECO:0000313" key="4">
    <source>
        <dbReference type="EMBL" id="KAL3318275.1"/>
    </source>
</evidence>
<evidence type="ECO:0000256" key="1">
    <source>
        <dbReference type="ARBA" id="ARBA00010883"/>
    </source>
</evidence>